<dbReference type="SMART" id="SM00388">
    <property type="entry name" value="HisKA"/>
    <property type="match status" value="1"/>
</dbReference>
<proteinExistence type="predicted"/>
<comment type="catalytic activity">
    <reaction evidence="1">
        <text>ATP + protein L-histidine = ADP + protein N-phospho-L-histidine.</text>
        <dbReference type="EC" id="2.7.13.3"/>
    </reaction>
</comment>
<dbReference type="CDD" id="cd00075">
    <property type="entry name" value="HATPase"/>
    <property type="match status" value="1"/>
</dbReference>
<dbReference type="InterPro" id="IPR004358">
    <property type="entry name" value="Sig_transdc_His_kin-like_C"/>
</dbReference>
<evidence type="ECO:0000256" key="9">
    <source>
        <dbReference type="ARBA" id="ARBA00023136"/>
    </source>
</evidence>
<evidence type="ECO:0000256" key="1">
    <source>
        <dbReference type="ARBA" id="ARBA00000085"/>
    </source>
</evidence>
<organism evidence="13 14">
    <name type="scientific">Dyella monticola</name>
    <dbReference type="NCBI Taxonomy" id="1927958"/>
    <lineage>
        <taxon>Bacteria</taxon>
        <taxon>Pseudomonadati</taxon>
        <taxon>Pseudomonadota</taxon>
        <taxon>Gammaproteobacteria</taxon>
        <taxon>Lysobacterales</taxon>
        <taxon>Rhodanobacteraceae</taxon>
        <taxon>Dyella</taxon>
    </lineage>
</organism>
<dbReference type="PROSITE" id="PS50109">
    <property type="entry name" value="HIS_KIN"/>
    <property type="match status" value="1"/>
</dbReference>
<evidence type="ECO:0000256" key="8">
    <source>
        <dbReference type="ARBA" id="ARBA00022989"/>
    </source>
</evidence>
<dbReference type="Pfam" id="PF02518">
    <property type="entry name" value="HATPase_c"/>
    <property type="match status" value="1"/>
</dbReference>
<reference evidence="13 14" key="1">
    <citation type="submission" date="2018-07" db="EMBL/GenBank/DDBJ databases">
        <title>Dyella monticola sp. nov. and Dyella psychrodurans sp. nov. isolated from monsoon evergreen broad-leaved forest soil of Dinghu Mountain, China.</title>
        <authorList>
            <person name="Gao Z."/>
            <person name="Qiu L."/>
        </authorList>
    </citation>
    <scope>NUCLEOTIDE SEQUENCE [LARGE SCALE GENOMIC DNA]</scope>
    <source>
        <strain evidence="13 14">4G-K06</strain>
    </source>
</reference>
<dbReference type="PANTHER" id="PTHR45436:SF1">
    <property type="entry name" value="SENSOR PROTEIN QSEC"/>
    <property type="match status" value="1"/>
</dbReference>
<keyword evidence="7 13" id="KW-0418">Kinase</keyword>
<dbReference type="SUPFAM" id="SSF55874">
    <property type="entry name" value="ATPase domain of HSP90 chaperone/DNA topoisomerase II/histidine kinase"/>
    <property type="match status" value="1"/>
</dbReference>
<dbReference type="InterPro" id="IPR003661">
    <property type="entry name" value="HisK_dim/P_dom"/>
</dbReference>
<dbReference type="CDD" id="cd00082">
    <property type="entry name" value="HisKA"/>
    <property type="match status" value="1"/>
</dbReference>
<dbReference type="AlphaFoldDB" id="A0A370WTV5"/>
<evidence type="ECO:0000256" key="5">
    <source>
        <dbReference type="ARBA" id="ARBA00022679"/>
    </source>
</evidence>
<keyword evidence="14" id="KW-1185">Reference proteome</keyword>
<keyword evidence="5" id="KW-0808">Transferase</keyword>
<protein>
    <recommendedName>
        <fullName evidence="3">histidine kinase</fullName>
        <ecNumber evidence="3">2.7.13.3</ecNumber>
    </recommendedName>
</protein>
<dbReference type="InterPro" id="IPR036890">
    <property type="entry name" value="HATPase_C_sf"/>
</dbReference>
<dbReference type="Pfam" id="PF00512">
    <property type="entry name" value="HisKA"/>
    <property type="match status" value="1"/>
</dbReference>
<comment type="subcellular location">
    <subcellularLocation>
        <location evidence="2">Membrane</location>
    </subcellularLocation>
</comment>
<dbReference type="Gene3D" id="3.30.565.10">
    <property type="entry name" value="Histidine kinase-like ATPase, C-terminal domain"/>
    <property type="match status" value="1"/>
</dbReference>
<dbReference type="Proteomes" id="UP000254258">
    <property type="component" value="Unassembled WGS sequence"/>
</dbReference>
<evidence type="ECO:0000256" key="11">
    <source>
        <dbReference type="SAM" id="Phobius"/>
    </source>
</evidence>
<evidence type="ECO:0000256" key="4">
    <source>
        <dbReference type="ARBA" id="ARBA00022553"/>
    </source>
</evidence>
<evidence type="ECO:0000256" key="10">
    <source>
        <dbReference type="SAM" id="MobiDB-lite"/>
    </source>
</evidence>
<evidence type="ECO:0000256" key="6">
    <source>
        <dbReference type="ARBA" id="ARBA00022692"/>
    </source>
</evidence>
<dbReference type="EC" id="2.7.13.3" evidence="3"/>
<dbReference type="InterPro" id="IPR036097">
    <property type="entry name" value="HisK_dim/P_sf"/>
</dbReference>
<dbReference type="Gene3D" id="1.10.287.130">
    <property type="match status" value="1"/>
</dbReference>
<feature type="transmembrane region" description="Helical" evidence="11">
    <location>
        <begin position="48"/>
        <end position="66"/>
    </location>
</feature>
<feature type="domain" description="Histidine kinase" evidence="12">
    <location>
        <begin position="314"/>
        <end position="526"/>
    </location>
</feature>
<dbReference type="InterPro" id="IPR050428">
    <property type="entry name" value="TCS_sensor_his_kinase"/>
</dbReference>
<dbReference type="PANTHER" id="PTHR45436">
    <property type="entry name" value="SENSOR HISTIDINE KINASE YKOH"/>
    <property type="match status" value="1"/>
</dbReference>
<evidence type="ECO:0000259" key="12">
    <source>
        <dbReference type="PROSITE" id="PS50109"/>
    </source>
</evidence>
<name>A0A370WTV5_9GAMM</name>
<dbReference type="Pfam" id="PF08521">
    <property type="entry name" value="2CSK_N"/>
    <property type="match status" value="1"/>
</dbReference>
<gene>
    <name evidence="13" type="ORF">DWU98_18045</name>
</gene>
<dbReference type="SUPFAM" id="SSF47384">
    <property type="entry name" value="Homodimeric domain of signal transducing histidine kinase"/>
    <property type="match status" value="1"/>
</dbReference>
<sequence>MSPGCAQNSAMRPRSAASEAWDIVSKTPSRAMSIAAQRKRAPSIRGRLVIYLLLPLVTLMVASIWADHRTFVTPMYDAFDRALARGAIAIAAHVQPAADGVLYLEMPEGTPAMHPPGAPPPGPGGQFQPHRPPPMHFEPAGQPMAWMRLYPESRDSFIYRVSLPSGQTLAGDEGLPMAQGGEVDSLRYSDATYKHLALRIVSYRTKVNNQAVIVTVGETVHRRDHVVHRLDTVIGLSDGIQLALVLGLCLFGITMALRPINRLRERITQRQPQSLQPLPLESVPSEVHSLVQSLNTLLLTVRDAALAQQHFLTNAAHQLRTPLTGLKSQLEVLASESGDQAQQERIARLQGSVDRLAHTANQLLALARAEPSTHSPGDFVIVPLEPLIGTVADSMLDRAIARDIDLGAECAPAQVRGVHWLLHELLINLLDNAIRHTPDGGRITLRCGLHDHIPYLEVEDSGPGIAPAERERVRERFYRAAGSDGQSSGLGLAIVEEIARSHHARFEILDALEGSGARMRVVFPGA</sequence>
<comment type="caution">
    <text evidence="13">The sequence shown here is derived from an EMBL/GenBank/DDBJ whole genome shotgun (WGS) entry which is preliminary data.</text>
</comment>
<dbReference type="EMBL" id="QRBE01000013">
    <property type="protein sequence ID" value="RDS79456.1"/>
    <property type="molecule type" value="Genomic_DNA"/>
</dbReference>
<dbReference type="SMART" id="SM00387">
    <property type="entry name" value="HATPase_c"/>
    <property type="match status" value="1"/>
</dbReference>
<evidence type="ECO:0000256" key="2">
    <source>
        <dbReference type="ARBA" id="ARBA00004370"/>
    </source>
</evidence>
<dbReference type="PRINTS" id="PR00344">
    <property type="entry name" value="BCTRLSENSOR"/>
</dbReference>
<accession>A0A370WTV5</accession>
<dbReference type="GO" id="GO:0005886">
    <property type="term" value="C:plasma membrane"/>
    <property type="evidence" value="ECO:0007669"/>
    <property type="project" value="TreeGrafter"/>
</dbReference>
<evidence type="ECO:0000313" key="14">
    <source>
        <dbReference type="Proteomes" id="UP000254258"/>
    </source>
</evidence>
<feature type="region of interest" description="Disordered" evidence="10">
    <location>
        <begin position="108"/>
        <end position="130"/>
    </location>
</feature>
<feature type="compositionally biased region" description="Pro residues" evidence="10">
    <location>
        <begin position="113"/>
        <end position="123"/>
    </location>
</feature>
<dbReference type="InterPro" id="IPR005467">
    <property type="entry name" value="His_kinase_dom"/>
</dbReference>
<keyword evidence="9 11" id="KW-0472">Membrane</keyword>
<evidence type="ECO:0000256" key="7">
    <source>
        <dbReference type="ARBA" id="ARBA00022777"/>
    </source>
</evidence>
<keyword evidence="4" id="KW-0597">Phosphoprotein</keyword>
<dbReference type="InterPro" id="IPR013727">
    <property type="entry name" value="2CSK_N"/>
</dbReference>
<keyword evidence="6 11" id="KW-0812">Transmembrane</keyword>
<dbReference type="InterPro" id="IPR003594">
    <property type="entry name" value="HATPase_dom"/>
</dbReference>
<evidence type="ECO:0000256" key="3">
    <source>
        <dbReference type="ARBA" id="ARBA00012438"/>
    </source>
</evidence>
<keyword evidence="8 11" id="KW-1133">Transmembrane helix</keyword>
<dbReference type="GO" id="GO:0000155">
    <property type="term" value="F:phosphorelay sensor kinase activity"/>
    <property type="evidence" value="ECO:0007669"/>
    <property type="project" value="InterPro"/>
</dbReference>
<evidence type="ECO:0000313" key="13">
    <source>
        <dbReference type="EMBL" id="RDS79456.1"/>
    </source>
</evidence>